<organism evidence="2 3">
    <name type="scientific">Aspergillus eucalypticola (strain CBS 122712 / IBT 29274)</name>
    <dbReference type="NCBI Taxonomy" id="1448314"/>
    <lineage>
        <taxon>Eukaryota</taxon>
        <taxon>Fungi</taxon>
        <taxon>Dikarya</taxon>
        <taxon>Ascomycota</taxon>
        <taxon>Pezizomycotina</taxon>
        <taxon>Eurotiomycetes</taxon>
        <taxon>Eurotiomycetidae</taxon>
        <taxon>Eurotiales</taxon>
        <taxon>Aspergillaceae</taxon>
        <taxon>Aspergillus</taxon>
        <taxon>Aspergillus subgen. Circumdati</taxon>
    </lineage>
</organism>
<evidence type="ECO:0000256" key="1">
    <source>
        <dbReference type="SAM" id="MobiDB-lite"/>
    </source>
</evidence>
<accession>A0A317UJL2</accession>
<name>A0A317UJL2_ASPEC</name>
<feature type="compositionally biased region" description="Basic and acidic residues" evidence="1">
    <location>
        <begin position="182"/>
        <end position="197"/>
    </location>
</feature>
<protein>
    <submittedName>
        <fullName evidence="2">Uncharacterized protein</fullName>
    </submittedName>
</protein>
<dbReference type="Proteomes" id="UP000246171">
    <property type="component" value="Unassembled WGS sequence"/>
</dbReference>
<reference evidence="2" key="1">
    <citation type="submission" date="2016-12" db="EMBL/GenBank/DDBJ databases">
        <title>The genomes of Aspergillus section Nigri reveals drivers in fungal speciation.</title>
        <authorList>
            <consortium name="DOE Joint Genome Institute"/>
            <person name="Vesth T.C."/>
            <person name="Nybo J."/>
            <person name="Theobald S."/>
            <person name="Brandl J."/>
            <person name="Frisvad J.C."/>
            <person name="Nielsen K.F."/>
            <person name="Lyhne E.K."/>
            <person name="Kogle M.E."/>
            <person name="Kuo A."/>
            <person name="Riley R."/>
            <person name="Clum A."/>
            <person name="Nolan M."/>
            <person name="Lipzen A."/>
            <person name="Salamov A."/>
            <person name="Henrissat B."/>
            <person name="Wiebenga A."/>
            <person name="De vries R.P."/>
            <person name="Grigoriev I.V."/>
            <person name="Mortensen U.H."/>
            <person name="Andersen M.R."/>
            <person name="Baker S.E."/>
        </authorList>
    </citation>
    <scope>NUCLEOTIDE SEQUENCE</scope>
    <source>
        <strain evidence="2">CBS 122712</strain>
    </source>
</reference>
<dbReference type="RefSeq" id="XP_025381915.1">
    <property type="nucleotide sequence ID" value="XM_025535647.1"/>
</dbReference>
<sequence>MGPGETRYICGTGPHESLSLGLSNHSLSPPTGGSMEPSRRKKNFATGGRLEVSISERTSSAVRDVFNIQFVDVPEAITLLLRGPLIPSYEEKILFGGLTALPAFVGIAEPVVVWVLEAGSFPKALYLLEQAVVTLFRYYDFCGSSINTEIGPSVLMPGPQGVDPEVGSPGPSTNLQSSRHLIHGEETEQDLGVRELE</sequence>
<comment type="caution">
    <text evidence="2">The sequence shown here is derived from an EMBL/GenBank/DDBJ whole genome shotgun (WGS) entry which is preliminary data.</text>
</comment>
<proteinExistence type="predicted"/>
<feature type="region of interest" description="Disordered" evidence="1">
    <location>
        <begin position="153"/>
        <end position="197"/>
    </location>
</feature>
<evidence type="ECO:0000313" key="3">
    <source>
        <dbReference type="Proteomes" id="UP000246171"/>
    </source>
</evidence>
<dbReference type="EMBL" id="MSFU01000052">
    <property type="protein sequence ID" value="PWY61881.1"/>
    <property type="molecule type" value="Genomic_DNA"/>
</dbReference>
<keyword evidence="3" id="KW-1185">Reference proteome</keyword>
<gene>
    <name evidence="2" type="ORF">BO83DRAFT_432826</name>
</gene>
<evidence type="ECO:0000313" key="2">
    <source>
        <dbReference type="EMBL" id="PWY61881.1"/>
    </source>
</evidence>
<dbReference type="AlphaFoldDB" id="A0A317UJL2"/>
<feature type="region of interest" description="Disordered" evidence="1">
    <location>
        <begin position="20"/>
        <end position="42"/>
    </location>
</feature>
<dbReference type="VEuPathDB" id="FungiDB:BO83DRAFT_432826"/>
<dbReference type="OrthoDB" id="4524878at2759"/>
<dbReference type="GeneID" id="37057609"/>
<feature type="compositionally biased region" description="Polar residues" evidence="1">
    <location>
        <begin position="170"/>
        <end position="179"/>
    </location>
</feature>